<dbReference type="AlphaFoldDB" id="A0A8C3IAH9"/>
<dbReference type="Proteomes" id="UP000694380">
    <property type="component" value="Unplaced"/>
</dbReference>
<evidence type="ECO:0000256" key="2">
    <source>
        <dbReference type="SAM" id="Phobius"/>
    </source>
</evidence>
<dbReference type="GO" id="GO:0004622">
    <property type="term" value="F:phosphatidylcholine lysophospholipase activity"/>
    <property type="evidence" value="ECO:0007669"/>
    <property type="project" value="TreeGrafter"/>
</dbReference>
<reference evidence="3" key="1">
    <citation type="submission" date="2025-08" db="UniProtKB">
        <authorList>
            <consortium name="Ensembl"/>
        </authorList>
    </citation>
    <scope>IDENTIFICATION</scope>
</reference>
<feature type="region of interest" description="Disordered" evidence="1">
    <location>
        <begin position="1"/>
        <end position="34"/>
    </location>
</feature>
<keyword evidence="2" id="KW-0812">Transmembrane</keyword>
<dbReference type="OrthoDB" id="10249433at2759"/>
<reference evidence="3" key="2">
    <citation type="submission" date="2025-09" db="UniProtKB">
        <authorList>
            <consortium name="Ensembl"/>
        </authorList>
    </citation>
    <scope>IDENTIFICATION</scope>
</reference>
<gene>
    <name evidence="3" type="primary">ABHD12B</name>
</gene>
<dbReference type="OMA" id="WWDMVVR"/>
<dbReference type="InterPro" id="IPR029058">
    <property type="entry name" value="AB_hydrolase_fold"/>
</dbReference>
<dbReference type="GO" id="GO:0005789">
    <property type="term" value="C:endoplasmic reticulum membrane"/>
    <property type="evidence" value="ECO:0007669"/>
    <property type="project" value="TreeGrafter"/>
</dbReference>
<dbReference type="PANTHER" id="PTHR12277:SF69">
    <property type="entry name" value="PROTEIN ABHD12B"/>
    <property type="match status" value="1"/>
</dbReference>
<dbReference type="GeneTree" id="ENSGT00940000166415"/>
<feature type="transmembrane region" description="Helical" evidence="2">
    <location>
        <begin position="41"/>
        <end position="61"/>
    </location>
</feature>
<dbReference type="SUPFAM" id="SSF53474">
    <property type="entry name" value="alpha/beta-Hydrolases"/>
    <property type="match status" value="1"/>
</dbReference>
<dbReference type="InterPro" id="IPR000073">
    <property type="entry name" value="AB_hydrolase_1"/>
</dbReference>
<sequence>MKRRSERGVASPPGPQGEGPAARAGDPPAGSPRPRRRRASWLFRTLILHLFVIYVSVPFLIRLFPALLAKFVFLNIVAFPFVDFGKPELLLNHTVNFYLTTEPEVTIGVWHVLPGSRGIEAQGKDHSWYEETLADDNPVIIYLHGNGGNRASGHRVSLMKVMSAAGFHILALDYRGYGDSSGYPSETGFTTDVMCLYDWVKARSGNSTVLFWGHSLGSGVATNVARKLLEEKGIQVDLIVLESSYTNIREAAAHIPITRIYRQFPGFEYFILDSMALGDMFFRSDENVKVLSSPLLILHSEDDPILPIHLGRKLFEIALHSYENKDKVKFVAYPEKLGLAHENICSDPELPDIVKDFLKNIK</sequence>
<evidence type="ECO:0000256" key="1">
    <source>
        <dbReference type="SAM" id="MobiDB-lite"/>
    </source>
</evidence>
<dbReference type="Gene3D" id="3.40.50.1820">
    <property type="entry name" value="alpha/beta hydrolase"/>
    <property type="match status" value="1"/>
</dbReference>
<proteinExistence type="predicted"/>
<feature type="compositionally biased region" description="Low complexity" evidence="1">
    <location>
        <begin position="19"/>
        <end position="28"/>
    </location>
</feature>
<evidence type="ECO:0000313" key="4">
    <source>
        <dbReference type="Proteomes" id="UP000694380"/>
    </source>
</evidence>
<dbReference type="Pfam" id="PF00561">
    <property type="entry name" value="Abhydrolase_1"/>
    <property type="match status" value="1"/>
</dbReference>
<dbReference type="PANTHER" id="PTHR12277">
    <property type="entry name" value="ALPHA/BETA HYDROLASE DOMAIN-CONTAINING PROTEIN"/>
    <property type="match status" value="1"/>
</dbReference>
<keyword evidence="4" id="KW-1185">Reference proteome</keyword>
<evidence type="ECO:0000313" key="3">
    <source>
        <dbReference type="Ensembl" id="ENSCPBP00000029965.1"/>
    </source>
</evidence>
<dbReference type="GO" id="GO:0047372">
    <property type="term" value="F:monoacylglycerol lipase activity"/>
    <property type="evidence" value="ECO:0007669"/>
    <property type="project" value="TreeGrafter"/>
</dbReference>
<keyword evidence="2" id="KW-0472">Membrane</keyword>
<dbReference type="GO" id="GO:0052651">
    <property type="term" value="P:monoacylglycerol catabolic process"/>
    <property type="evidence" value="ECO:0007669"/>
    <property type="project" value="TreeGrafter"/>
</dbReference>
<dbReference type="Ensembl" id="ENSCPBT00000035286.1">
    <property type="protein sequence ID" value="ENSCPBP00000029965.1"/>
    <property type="gene ID" value="ENSCPBG00000021123.1"/>
</dbReference>
<organism evidence="3 4">
    <name type="scientific">Chrysemys picta bellii</name>
    <name type="common">Western painted turtle</name>
    <name type="synonym">Emys bellii</name>
    <dbReference type="NCBI Taxonomy" id="8478"/>
    <lineage>
        <taxon>Eukaryota</taxon>
        <taxon>Metazoa</taxon>
        <taxon>Chordata</taxon>
        <taxon>Craniata</taxon>
        <taxon>Vertebrata</taxon>
        <taxon>Euteleostomi</taxon>
        <taxon>Archelosauria</taxon>
        <taxon>Testudinata</taxon>
        <taxon>Testudines</taxon>
        <taxon>Cryptodira</taxon>
        <taxon>Durocryptodira</taxon>
        <taxon>Testudinoidea</taxon>
        <taxon>Emydidae</taxon>
        <taxon>Chrysemys</taxon>
    </lineage>
</organism>
<dbReference type="GO" id="GO:0006660">
    <property type="term" value="P:phosphatidylserine catabolic process"/>
    <property type="evidence" value="ECO:0007669"/>
    <property type="project" value="TreeGrafter"/>
</dbReference>
<protein>
    <submittedName>
        <fullName evidence="3">Abhydrolase domain containing 12B</fullName>
    </submittedName>
</protein>
<name>A0A8C3IAH9_CHRPI</name>
<keyword evidence="2" id="KW-1133">Transmembrane helix</keyword>
<accession>A0A8C3IAH9</accession>